<dbReference type="OrthoDB" id="5967843at2759"/>
<gene>
    <name evidence="2" type="ORF">P691DRAFT_643604</name>
</gene>
<accession>A0A9P5XAC4</accession>
<name>A0A9P5XAC4_9AGAR</name>
<feature type="region of interest" description="Disordered" evidence="1">
    <location>
        <begin position="35"/>
        <end position="56"/>
    </location>
</feature>
<sequence>ECIFWMHRPAGVGKLAVAQTCAELLDEKNKPGAALFFSRPNKRDDPRRLSLSLSYQ</sequence>
<organism evidence="2 3">
    <name type="scientific">Macrolepiota fuliginosa MF-IS2</name>
    <dbReference type="NCBI Taxonomy" id="1400762"/>
    <lineage>
        <taxon>Eukaryota</taxon>
        <taxon>Fungi</taxon>
        <taxon>Dikarya</taxon>
        <taxon>Basidiomycota</taxon>
        <taxon>Agaricomycotina</taxon>
        <taxon>Agaricomycetes</taxon>
        <taxon>Agaricomycetidae</taxon>
        <taxon>Agaricales</taxon>
        <taxon>Agaricineae</taxon>
        <taxon>Agaricaceae</taxon>
        <taxon>Macrolepiota</taxon>
    </lineage>
</organism>
<dbReference type="EMBL" id="MU151201">
    <property type="protein sequence ID" value="KAF9447394.1"/>
    <property type="molecule type" value="Genomic_DNA"/>
</dbReference>
<comment type="caution">
    <text evidence="2">The sequence shown here is derived from an EMBL/GenBank/DDBJ whole genome shotgun (WGS) entry which is preliminary data.</text>
</comment>
<protein>
    <submittedName>
        <fullName evidence="2">Uncharacterized protein</fullName>
    </submittedName>
</protein>
<dbReference type="Proteomes" id="UP000807342">
    <property type="component" value="Unassembled WGS sequence"/>
</dbReference>
<evidence type="ECO:0000313" key="3">
    <source>
        <dbReference type="Proteomes" id="UP000807342"/>
    </source>
</evidence>
<proteinExistence type="predicted"/>
<evidence type="ECO:0000256" key="1">
    <source>
        <dbReference type="SAM" id="MobiDB-lite"/>
    </source>
</evidence>
<evidence type="ECO:0000313" key="2">
    <source>
        <dbReference type="EMBL" id="KAF9447394.1"/>
    </source>
</evidence>
<feature type="non-terminal residue" evidence="2">
    <location>
        <position position="1"/>
    </location>
</feature>
<reference evidence="2" key="1">
    <citation type="submission" date="2020-11" db="EMBL/GenBank/DDBJ databases">
        <authorList>
            <consortium name="DOE Joint Genome Institute"/>
            <person name="Ahrendt S."/>
            <person name="Riley R."/>
            <person name="Andreopoulos W."/>
            <person name="Labutti K."/>
            <person name="Pangilinan J."/>
            <person name="Ruiz-Duenas F.J."/>
            <person name="Barrasa J.M."/>
            <person name="Sanchez-Garcia M."/>
            <person name="Camarero S."/>
            <person name="Miyauchi S."/>
            <person name="Serrano A."/>
            <person name="Linde D."/>
            <person name="Babiker R."/>
            <person name="Drula E."/>
            <person name="Ayuso-Fernandez I."/>
            <person name="Pacheco R."/>
            <person name="Padilla G."/>
            <person name="Ferreira P."/>
            <person name="Barriuso J."/>
            <person name="Kellner H."/>
            <person name="Castanera R."/>
            <person name="Alfaro M."/>
            <person name="Ramirez L."/>
            <person name="Pisabarro A.G."/>
            <person name="Kuo A."/>
            <person name="Tritt A."/>
            <person name="Lipzen A."/>
            <person name="He G."/>
            <person name="Yan M."/>
            <person name="Ng V."/>
            <person name="Cullen D."/>
            <person name="Martin F."/>
            <person name="Rosso M.-N."/>
            <person name="Henrissat B."/>
            <person name="Hibbett D."/>
            <person name="Martinez A.T."/>
            <person name="Grigoriev I.V."/>
        </authorList>
    </citation>
    <scope>NUCLEOTIDE SEQUENCE</scope>
    <source>
        <strain evidence="2">MF-IS2</strain>
    </source>
</reference>
<keyword evidence="3" id="KW-1185">Reference proteome</keyword>
<dbReference type="AlphaFoldDB" id="A0A9P5XAC4"/>
<feature type="non-terminal residue" evidence="2">
    <location>
        <position position="56"/>
    </location>
</feature>